<accession>A0A8H3EW27</accession>
<feature type="transmembrane region" description="Helical" evidence="1">
    <location>
        <begin position="279"/>
        <end position="300"/>
    </location>
</feature>
<keyword evidence="1" id="KW-0472">Membrane</keyword>
<protein>
    <recommendedName>
        <fullName evidence="4">Subtilisin-like serine protease</fullName>
    </recommendedName>
</protein>
<dbReference type="PANTHER" id="PTHR34414">
    <property type="entry name" value="HET DOMAIN-CONTAINING PROTEIN-RELATED"/>
    <property type="match status" value="1"/>
</dbReference>
<feature type="transmembrane region" description="Helical" evidence="1">
    <location>
        <begin position="320"/>
        <end position="345"/>
    </location>
</feature>
<dbReference type="Pfam" id="PF20246">
    <property type="entry name" value="DUF6601"/>
    <property type="match status" value="1"/>
</dbReference>
<dbReference type="PANTHER" id="PTHR34414:SF1">
    <property type="entry name" value="SUBTILISIN-LIKE SERINE PROTEASE"/>
    <property type="match status" value="1"/>
</dbReference>
<comment type="caution">
    <text evidence="2">The sequence shown here is derived from an EMBL/GenBank/DDBJ whole genome shotgun (WGS) entry which is preliminary data.</text>
</comment>
<dbReference type="InterPro" id="IPR046536">
    <property type="entry name" value="DUF6601"/>
</dbReference>
<evidence type="ECO:0008006" key="4">
    <source>
        <dbReference type="Google" id="ProtNLM"/>
    </source>
</evidence>
<sequence length="382" mass="43981">MGYSCLDIIADFSAQTPSRNSRVSLHQRTNLDRPLFHPMAEKPPFSLASQLNSLTLDASAVAVGKYLPSQPRIRLEDIDALTTFLRQDLCTPVLDRLAPHLYMISTPSGSNISPLHYQKIKSRQVIITEDPRLHLVWYHDRIFVKPLPAYLLSHRFWERYLCRDNSATAAVSPLQATERQRLANAARGLLRTYFYLIRHESDFRIAQHEELQLVPKGVTWERFCDFSSAFHEIADQDVAERYHYGELRLSRLNYLVKIFMIGRDYQEVNWQYSEYFARFYGPLLFVFGVLSVLLSAMQVGLAVEQLQSQHWTAMYRAYRWFSVAILCALAGVLAWLIGVALLRPFDELAYTVKMKNWRRIKADTALPSLQSGQTPGNQMGSV</sequence>
<proteinExistence type="predicted"/>
<evidence type="ECO:0000256" key="1">
    <source>
        <dbReference type="SAM" id="Phobius"/>
    </source>
</evidence>
<keyword evidence="3" id="KW-1185">Reference proteome</keyword>
<keyword evidence="1" id="KW-1133">Transmembrane helix</keyword>
<organism evidence="2 3">
    <name type="scientific">Heterodermia speciosa</name>
    <dbReference type="NCBI Taxonomy" id="116794"/>
    <lineage>
        <taxon>Eukaryota</taxon>
        <taxon>Fungi</taxon>
        <taxon>Dikarya</taxon>
        <taxon>Ascomycota</taxon>
        <taxon>Pezizomycotina</taxon>
        <taxon>Lecanoromycetes</taxon>
        <taxon>OSLEUM clade</taxon>
        <taxon>Lecanoromycetidae</taxon>
        <taxon>Caliciales</taxon>
        <taxon>Physciaceae</taxon>
        <taxon>Heterodermia</taxon>
    </lineage>
</organism>
<evidence type="ECO:0000313" key="2">
    <source>
        <dbReference type="EMBL" id="CAF9914561.1"/>
    </source>
</evidence>
<dbReference type="EMBL" id="CAJPDS010000014">
    <property type="protein sequence ID" value="CAF9914561.1"/>
    <property type="molecule type" value="Genomic_DNA"/>
</dbReference>
<dbReference type="Proteomes" id="UP000664521">
    <property type="component" value="Unassembled WGS sequence"/>
</dbReference>
<dbReference type="OrthoDB" id="5086500at2759"/>
<dbReference type="AlphaFoldDB" id="A0A8H3EW27"/>
<reference evidence="2" key="1">
    <citation type="submission" date="2021-03" db="EMBL/GenBank/DDBJ databases">
        <authorList>
            <person name="Tagirdzhanova G."/>
        </authorList>
    </citation>
    <scope>NUCLEOTIDE SEQUENCE</scope>
</reference>
<gene>
    <name evidence="2" type="ORF">HETSPECPRED_002014</name>
</gene>
<keyword evidence="1" id="KW-0812">Transmembrane</keyword>
<evidence type="ECO:0000313" key="3">
    <source>
        <dbReference type="Proteomes" id="UP000664521"/>
    </source>
</evidence>
<name>A0A8H3EW27_9LECA</name>